<keyword evidence="5" id="KW-1185">Reference proteome</keyword>
<dbReference type="InParanoid" id="A0A0G4ESK8"/>
<evidence type="ECO:0000256" key="2">
    <source>
        <dbReference type="SAM" id="MobiDB-lite"/>
    </source>
</evidence>
<feature type="compositionally biased region" description="Acidic residues" evidence="2">
    <location>
        <begin position="11"/>
        <end position="23"/>
    </location>
</feature>
<protein>
    <recommendedName>
        <fullName evidence="3">TLDc domain-containing protein</fullName>
    </recommendedName>
</protein>
<accession>A0A0G4ESK8</accession>
<evidence type="ECO:0000259" key="3">
    <source>
        <dbReference type="Pfam" id="PF07534"/>
    </source>
</evidence>
<name>A0A0G4ESK8_VITBC</name>
<gene>
    <name evidence="4" type="ORF">Vbra_20820</name>
</gene>
<feature type="compositionally biased region" description="Low complexity" evidence="2">
    <location>
        <begin position="204"/>
        <end position="214"/>
    </location>
</feature>
<organism evidence="4 5">
    <name type="scientific">Vitrella brassicaformis (strain CCMP3155)</name>
    <dbReference type="NCBI Taxonomy" id="1169540"/>
    <lineage>
        <taxon>Eukaryota</taxon>
        <taxon>Sar</taxon>
        <taxon>Alveolata</taxon>
        <taxon>Colpodellida</taxon>
        <taxon>Vitrellaceae</taxon>
        <taxon>Vitrella</taxon>
    </lineage>
</organism>
<dbReference type="PhylomeDB" id="A0A0G4ESK8"/>
<feature type="region of interest" description="Disordered" evidence="2">
    <location>
        <begin position="1"/>
        <end position="24"/>
    </location>
</feature>
<dbReference type="AlphaFoldDB" id="A0A0G4ESK8"/>
<evidence type="ECO:0000313" key="4">
    <source>
        <dbReference type="EMBL" id="CEM01616.1"/>
    </source>
</evidence>
<sequence>MFAKKRKAEEPPESPADDSDEFEPLPFIGRASVDALLKEADEALAAIEQSAKQMRKKLRQQAKTIKDLITSSGGQPRVTGPLSEEIEINVGGTVLCVPRKPLLLPGVSESIIAYLLLHHLDGLPKDTEGRPFLDADQIYMKWLRDEITNVGMADAQGESHEILLTPPHDTDVSDDDDHMEVDNQQQQQQDGEEDDDADGEQGGSDHMAALSSSTASLDASVGRLGEVQRGLLNFHKLVKPLLATEGGQGGEGDEIRSVRVLGETVSTTEATLARVGRDKRLYTTFHSGAPVSSIRPDHLMKAIDFARRRRIAPLGTLVRPPTAPNAKQIRTDTEMYGLKYEPFFSGVAGGGFVIETDDEMAELLNMTGKTSPMPSLLYKGSRDTYEFPKMLECVAGKSGLLFALRDGDTHRFGCFIDGPLDPPEDPTKTNKYKAPVFFFSLSGAYETPTKIELPGGRHWVEVAGRQGVVTSKGEPIGNVSIARGYLWLGFAQPGPASDLSSCHQWIKRDELSEGYKGTVNHNGDGTLAQSATFTCDEMEIWQVSGRHRTLIYCHWLTILDVDDPMRAGAAGGGCVEVIAQSRAEVQPLSQSCHMPFFDGLTVWIFLHVYGA</sequence>
<feature type="compositionally biased region" description="Acidic residues" evidence="2">
    <location>
        <begin position="190"/>
        <end position="199"/>
    </location>
</feature>
<reference evidence="4 5" key="1">
    <citation type="submission" date="2014-11" db="EMBL/GenBank/DDBJ databases">
        <authorList>
            <person name="Zhu J."/>
            <person name="Qi W."/>
            <person name="Song R."/>
        </authorList>
    </citation>
    <scope>NUCLEOTIDE SEQUENCE [LARGE SCALE GENOMIC DNA]</scope>
</reference>
<dbReference type="VEuPathDB" id="CryptoDB:Vbra_20820"/>
<feature type="domain" description="TLDc" evidence="3">
    <location>
        <begin position="364"/>
        <end position="543"/>
    </location>
</feature>
<feature type="coiled-coil region" evidence="1">
    <location>
        <begin position="33"/>
        <end position="64"/>
    </location>
</feature>
<dbReference type="EMBL" id="CDMY01000306">
    <property type="protein sequence ID" value="CEM01616.1"/>
    <property type="molecule type" value="Genomic_DNA"/>
</dbReference>
<evidence type="ECO:0000256" key="1">
    <source>
        <dbReference type="SAM" id="Coils"/>
    </source>
</evidence>
<dbReference type="InterPro" id="IPR006571">
    <property type="entry name" value="TLDc_dom"/>
</dbReference>
<dbReference type="Pfam" id="PF07534">
    <property type="entry name" value="TLD"/>
    <property type="match status" value="1"/>
</dbReference>
<dbReference type="Proteomes" id="UP000041254">
    <property type="component" value="Unassembled WGS sequence"/>
</dbReference>
<proteinExistence type="predicted"/>
<feature type="region of interest" description="Disordered" evidence="2">
    <location>
        <begin position="163"/>
        <end position="214"/>
    </location>
</feature>
<evidence type="ECO:0000313" key="5">
    <source>
        <dbReference type="Proteomes" id="UP000041254"/>
    </source>
</evidence>
<keyword evidence="1" id="KW-0175">Coiled coil</keyword>